<dbReference type="Proteomes" id="UP001519288">
    <property type="component" value="Unassembled WGS sequence"/>
</dbReference>
<sequence>MKKAMGGILFVDEAYSLARGGEKDFGKEAIDTLVKASV</sequence>
<evidence type="ECO:0000313" key="1">
    <source>
        <dbReference type="EMBL" id="MBP1999694.1"/>
    </source>
</evidence>
<comment type="caution">
    <text evidence="1">The sequence shown here is derived from an EMBL/GenBank/DDBJ whole genome shotgun (WGS) entry which is preliminary data.</text>
</comment>
<organism evidence="1 2">
    <name type="scientific">Paenibacillus shirakamiensis</name>
    <dbReference type="NCBI Taxonomy" id="1265935"/>
    <lineage>
        <taxon>Bacteria</taxon>
        <taxon>Bacillati</taxon>
        <taxon>Bacillota</taxon>
        <taxon>Bacilli</taxon>
        <taxon>Bacillales</taxon>
        <taxon>Paenibacillaceae</taxon>
        <taxon>Paenibacillus</taxon>
    </lineage>
</organism>
<dbReference type="PANTHER" id="PTHR43392:SF2">
    <property type="entry name" value="AAA-TYPE ATPASE FAMILY PROTEIN _ ANKYRIN REPEAT FAMILY PROTEIN"/>
    <property type="match status" value="1"/>
</dbReference>
<protein>
    <recommendedName>
        <fullName evidence="3">ATPase AAA-type core domain-containing protein</fullName>
    </recommendedName>
</protein>
<dbReference type="PANTHER" id="PTHR43392">
    <property type="entry name" value="AAA-TYPE ATPASE FAMILY PROTEIN / ANKYRIN REPEAT FAMILY PROTEIN"/>
    <property type="match status" value="1"/>
</dbReference>
<dbReference type="Gene3D" id="3.40.50.300">
    <property type="entry name" value="P-loop containing nucleotide triphosphate hydrolases"/>
    <property type="match status" value="1"/>
</dbReference>
<accession>A0ABS4JGJ9</accession>
<name>A0ABS4JGJ9_9BACL</name>
<evidence type="ECO:0000313" key="2">
    <source>
        <dbReference type="Proteomes" id="UP001519288"/>
    </source>
</evidence>
<dbReference type="InterPro" id="IPR050773">
    <property type="entry name" value="CbxX/CfxQ_RuBisCO_ESX"/>
</dbReference>
<evidence type="ECO:0008006" key="3">
    <source>
        <dbReference type="Google" id="ProtNLM"/>
    </source>
</evidence>
<proteinExistence type="predicted"/>
<dbReference type="InterPro" id="IPR027417">
    <property type="entry name" value="P-loop_NTPase"/>
</dbReference>
<dbReference type="EMBL" id="JAGGLD010000001">
    <property type="protein sequence ID" value="MBP1999694.1"/>
    <property type="molecule type" value="Genomic_DNA"/>
</dbReference>
<gene>
    <name evidence="1" type="ORF">J2Z69_000713</name>
</gene>
<reference evidence="1 2" key="1">
    <citation type="submission" date="2021-03" db="EMBL/GenBank/DDBJ databases">
        <title>Genomic Encyclopedia of Type Strains, Phase IV (KMG-IV): sequencing the most valuable type-strain genomes for metagenomic binning, comparative biology and taxonomic classification.</title>
        <authorList>
            <person name="Goeker M."/>
        </authorList>
    </citation>
    <scope>NUCLEOTIDE SEQUENCE [LARGE SCALE GENOMIC DNA]</scope>
    <source>
        <strain evidence="1 2">DSM 26806</strain>
    </source>
</reference>
<keyword evidence="2" id="KW-1185">Reference proteome</keyword>